<gene>
    <name evidence="2" type="ORF">B0A54_12091</name>
</gene>
<comment type="caution">
    <text evidence="2">The sequence shown here is derived from an EMBL/GenBank/DDBJ whole genome shotgun (WGS) entry which is preliminary data.</text>
</comment>
<accession>A0A4U0UIF7</accession>
<feature type="signal peptide" evidence="1">
    <location>
        <begin position="1"/>
        <end position="18"/>
    </location>
</feature>
<proteinExistence type="predicted"/>
<reference evidence="2 3" key="1">
    <citation type="submission" date="2017-03" db="EMBL/GenBank/DDBJ databases">
        <title>Genomes of endolithic fungi from Antarctica.</title>
        <authorList>
            <person name="Coleine C."/>
            <person name="Masonjones S."/>
            <person name="Stajich J.E."/>
        </authorList>
    </citation>
    <scope>NUCLEOTIDE SEQUENCE [LARGE SCALE GENOMIC DNA]</scope>
    <source>
        <strain evidence="2 3">CCFEE 5311</strain>
    </source>
</reference>
<evidence type="ECO:0000313" key="2">
    <source>
        <dbReference type="EMBL" id="TKA35431.1"/>
    </source>
</evidence>
<dbReference type="AlphaFoldDB" id="A0A4U0UIF7"/>
<name>A0A4U0UIF7_9PEZI</name>
<protein>
    <submittedName>
        <fullName evidence="2">Uncharacterized protein</fullName>
    </submittedName>
</protein>
<sequence>MKFTTTLVAAGLAALVSAQGPIFNSNNGTFTCPDPQGAYCAGGNIIIRCNNGVGQPGNCDDNLSGEPPLGVNYAPCYTCGTNSSRSACSKNGIVYAGSGAGLGSAQFFTNDTTVCAAPAPASAPAPAPSAAPAPYTNGTAPSTPVANTTKPAIVASPTGSAAASASGSAVPIPYTGAATSVQFVGAGVVLCLGTMFAALL</sequence>
<dbReference type="OrthoDB" id="5426294at2759"/>
<dbReference type="Proteomes" id="UP000310066">
    <property type="component" value="Unassembled WGS sequence"/>
</dbReference>
<feature type="chain" id="PRO_5020828348" evidence="1">
    <location>
        <begin position="19"/>
        <end position="200"/>
    </location>
</feature>
<organism evidence="2 3">
    <name type="scientific">Friedmanniomyces endolithicus</name>
    <dbReference type="NCBI Taxonomy" id="329885"/>
    <lineage>
        <taxon>Eukaryota</taxon>
        <taxon>Fungi</taxon>
        <taxon>Dikarya</taxon>
        <taxon>Ascomycota</taxon>
        <taxon>Pezizomycotina</taxon>
        <taxon>Dothideomycetes</taxon>
        <taxon>Dothideomycetidae</taxon>
        <taxon>Mycosphaerellales</taxon>
        <taxon>Teratosphaeriaceae</taxon>
        <taxon>Friedmanniomyces</taxon>
    </lineage>
</organism>
<keyword evidence="1" id="KW-0732">Signal</keyword>
<evidence type="ECO:0000313" key="3">
    <source>
        <dbReference type="Proteomes" id="UP000310066"/>
    </source>
</evidence>
<dbReference type="EMBL" id="NAJP01000069">
    <property type="protein sequence ID" value="TKA35431.1"/>
    <property type="molecule type" value="Genomic_DNA"/>
</dbReference>
<evidence type="ECO:0000256" key="1">
    <source>
        <dbReference type="SAM" id="SignalP"/>
    </source>
</evidence>
<dbReference type="STRING" id="329885.A0A4U0UIF7"/>